<accession>A0A183C3C4</accession>
<organism evidence="1 2">
    <name type="scientific">Globodera pallida</name>
    <name type="common">Potato cyst nematode worm</name>
    <name type="synonym">Heterodera pallida</name>
    <dbReference type="NCBI Taxonomy" id="36090"/>
    <lineage>
        <taxon>Eukaryota</taxon>
        <taxon>Metazoa</taxon>
        <taxon>Ecdysozoa</taxon>
        <taxon>Nematoda</taxon>
        <taxon>Chromadorea</taxon>
        <taxon>Rhabditida</taxon>
        <taxon>Tylenchina</taxon>
        <taxon>Tylenchomorpha</taxon>
        <taxon>Tylenchoidea</taxon>
        <taxon>Heteroderidae</taxon>
        <taxon>Heteroderinae</taxon>
        <taxon>Globodera</taxon>
    </lineage>
</organism>
<dbReference type="InterPro" id="IPR018490">
    <property type="entry name" value="cNMP-bd_dom_sf"/>
</dbReference>
<dbReference type="WBParaSite" id="GPLIN_000736800">
    <property type="protein sequence ID" value="GPLIN_000736800"/>
    <property type="gene ID" value="GPLIN_000736800"/>
</dbReference>
<dbReference type="AlphaFoldDB" id="A0A183C3C4"/>
<proteinExistence type="predicted"/>
<dbReference type="Proteomes" id="UP000050741">
    <property type="component" value="Unassembled WGS sequence"/>
</dbReference>
<reference evidence="1" key="1">
    <citation type="submission" date="2013-12" db="EMBL/GenBank/DDBJ databases">
        <authorList>
            <person name="Aslett M."/>
        </authorList>
    </citation>
    <scope>NUCLEOTIDE SEQUENCE [LARGE SCALE GENOMIC DNA]</scope>
    <source>
        <strain evidence="1">Lindley</strain>
    </source>
</reference>
<name>A0A183C3C4_GLOPA</name>
<keyword evidence="1" id="KW-1185">Reference proteome</keyword>
<reference evidence="2" key="3">
    <citation type="submission" date="2016-06" db="UniProtKB">
        <authorList>
            <consortium name="WormBaseParasite"/>
        </authorList>
    </citation>
    <scope>IDENTIFICATION</scope>
</reference>
<protein>
    <submittedName>
        <fullName evidence="2">Ion_trans_2 domain-containing protein</fullName>
    </submittedName>
</protein>
<evidence type="ECO:0000313" key="2">
    <source>
        <dbReference type="WBParaSite" id="GPLIN_000736800"/>
    </source>
</evidence>
<reference evidence="1" key="2">
    <citation type="submission" date="2014-05" db="EMBL/GenBank/DDBJ databases">
        <title>The genome and life-stage specific transcriptomes of Globodera pallida elucidate key aspects of plant parasitism by a cyst nematode.</title>
        <authorList>
            <person name="Cotton J.A."/>
            <person name="Lilley C.J."/>
            <person name="Jones L.M."/>
            <person name="Kikuchi T."/>
            <person name="Reid A.J."/>
            <person name="Thorpe P."/>
            <person name="Tsai I.J."/>
            <person name="Beasley H."/>
            <person name="Blok V."/>
            <person name="Cock P.J.A."/>
            <person name="Van den Akker S.E."/>
            <person name="Holroyd N."/>
            <person name="Hunt M."/>
            <person name="Mantelin S."/>
            <person name="Naghra H."/>
            <person name="Pain A."/>
            <person name="Palomares-Rius J.E."/>
            <person name="Zarowiecki M."/>
            <person name="Berriman M."/>
            <person name="Jones J.T."/>
            <person name="Urwin P.E."/>
        </authorList>
    </citation>
    <scope>NUCLEOTIDE SEQUENCE [LARGE SCALE GENOMIC DNA]</scope>
    <source>
        <strain evidence="1">Lindley</strain>
    </source>
</reference>
<sequence>MLLYFCQLSVDFVYGDWALVIGAHFPHTLRSVGFSTVYALGRDALSFVFADYPRARKMVLRRATQLQQRHERKMSKVSTGSAALFRRRSVCLSPFRDAEDSDQAATSLEERTADMRHAIWAITGDVERMESNFVINSMAMKQQMTSLEKEFIDQEPKLKARLESSKKIE</sequence>
<evidence type="ECO:0000313" key="1">
    <source>
        <dbReference type="Proteomes" id="UP000050741"/>
    </source>
</evidence>
<dbReference type="SUPFAM" id="SSF51206">
    <property type="entry name" value="cAMP-binding domain-like"/>
    <property type="match status" value="1"/>
</dbReference>